<dbReference type="KEGG" id="gah:GAH_00812"/>
<feature type="binding site" evidence="10">
    <location>
        <position position="38"/>
    </location>
    <ligand>
        <name>Mg(2+)</name>
        <dbReference type="ChEBI" id="CHEBI:18420"/>
    </ligand>
</feature>
<comment type="cofactor">
    <cofactor evidence="10">
        <name>Mg(2+)</name>
        <dbReference type="ChEBI" id="CHEBI:18420"/>
    </cofactor>
    <text evidence="10">Binds 1 Mg(2+) ion per subunit.</text>
</comment>
<comment type="subunit">
    <text evidence="2 10">Homodimer.</text>
</comment>
<gene>
    <name evidence="12" type="ORF">GAH_00812</name>
</gene>
<dbReference type="FunFam" id="3.90.950.10:FF:000001">
    <property type="entry name" value="dITP/XTP pyrophosphatase"/>
    <property type="match status" value="1"/>
</dbReference>
<dbReference type="AlphaFoldDB" id="A0A0F7DBX6"/>
<dbReference type="PANTHER" id="PTHR11067">
    <property type="entry name" value="INOSINE TRIPHOSPHATE PYROPHOSPHATASE/HAM1 PROTEIN"/>
    <property type="match status" value="1"/>
</dbReference>
<keyword evidence="3 10" id="KW-0479">Metal-binding</keyword>
<dbReference type="FunCoup" id="A0A0F7DBX6">
    <property type="interactions" value="202"/>
</dbReference>
<keyword evidence="5 10" id="KW-0378">Hydrolase</keyword>
<feature type="binding site" evidence="10">
    <location>
        <position position="68"/>
    </location>
    <ligand>
        <name>substrate</name>
    </ligand>
</feature>
<dbReference type="InterPro" id="IPR029001">
    <property type="entry name" value="ITPase-like_fam"/>
</dbReference>
<dbReference type="CDD" id="cd00515">
    <property type="entry name" value="HAM1"/>
    <property type="match status" value="1"/>
</dbReference>
<dbReference type="GO" id="GO:0046872">
    <property type="term" value="F:metal ion binding"/>
    <property type="evidence" value="ECO:0007669"/>
    <property type="project" value="UniProtKB-KW"/>
</dbReference>
<evidence type="ECO:0000313" key="13">
    <source>
        <dbReference type="Proteomes" id="UP000034723"/>
    </source>
</evidence>
<dbReference type="GO" id="GO:0005737">
    <property type="term" value="C:cytoplasm"/>
    <property type="evidence" value="ECO:0007669"/>
    <property type="project" value="TreeGrafter"/>
</dbReference>
<evidence type="ECO:0000313" key="12">
    <source>
        <dbReference type="EMBL" id="AKG91856.1"/>
    </source>
</evidence>
<name>A0A0F7DBX6_9EURY</name>
<feature type="active site" description="Proton acceptor" evidence="10">
    <location>
        <position position="67"/>
    </location>
</feature>
<evidence type="ECO:0000256" key="11">
    <source>
        <dbReference type="RuleBase" id="RU003781"/>
    </source>
</evidence>
<comment type="catalytic activity">
    <reaction evidence="8 10">
        <text>dITP + H2O = dIMP + diphosphate + H(+)</text>
        <dbReference type="Rhea" id="RHEA:28342"/>
        <dbReference type="ChEBI" id="CHEBI:15377"/>
        <dbReference type="ChEBI" id="CHEBI:15378"/>
        <dbReference type="ChEBI" id="CHEBI:33019"/>
        <dbReference type="ChEBI" id="CHEBI:61194"/>
        <dbReference type="ChEBI" id="CHEBI:61382"/>
        <dbReference type="EC" id="3.6.1.66"/>
    </reaction>
</comment>
<dbReference type="HAMAP" id="MF_01405">
    <property type="entry name" value="Non_canon_purine_NTPase"/>
    <property type="match status" value="1"/>
</dbReference>
<sequence>MGMKVRFITSNRGKFEELKEIGRGFGVDIEWVEMEYLEPQGSDLEFVARKSAEMLSGAVEPPFFIEDSGLFIDALHGFPGVYSSFVFKTIGNDGILKLMEGVEDRRARFVCVIAFSDGEQVRTFTGEVEGQIAREKRGEHGFGYDPIFEVDGRTFAEMGEKKNELSHRRRAAEKFFSWLAKNF</sequence>
<proteinExistence type="inferred from homology"/>
<dbReference type="NCBIfam" id="NF011396">
    <property type="entry name" value="PRK14821.1"/>
    <property type="match status" value="1"/>
</dbReference>
<dbReference type="GO" id="GO:0009146">
    <property type="term" value="P:purine nucleoside triphosphate catabolic process"/>
    <property type="evidence" value="ECO:0007669"/>
    <property type="project" value="UniProtKB-UniRule"/>
</dbReference>
<feature type="binding site" evidence="10">
    <location>
        <begin position="142"/>
        <end position="145"/>
    </location>
    <ligand>
        <name>substrate</name>
    </ligand>
</feature>
<evidence type="ECO:0000256" key="1">
    <source>
        <dbReference type="ARBA" id="ARBA00008023"/>
    </source>
</evidence>
<dbReference type="STRING" id="113653.GAH_00812"/>
<evidence type="ECO:0000256" key="8">
    <source>
        <dbReference type="ARBA" id="ARBA00051875"/>
    </source>
</evidence>
<dbReference type="PANTHER" id="PTHR11067:SF9">
    <property type="entry name" value="INOSINE TRIPHOSPHATE PYROPHOSPHATASE"/>
    <property type="match status" value="1"/>
</dbReference>
<comment type="catalytic activity">
    <reaction evidence="10">
        <text>ITP + H2O = IMP + diphosphate + H(+)</text>
        <dbReference type="Rhea" id="RHEA:29399"/>
        <dbReference type="ChEBI" id="CHEBI:15377"/>
        <dbReference type="ChEBI" id="CHEBI:15378"/>
        <dbReference type="ChEBI" id="CHEBI:33019"/>
        <dbReference type="ChEBI" id="CHEBI:58053"/>
        <dbReference type="ChEBI" id="CHEBI:61402"/>
        <dbReference type="EC" id="3.6.1.66"/>
    </reaction>
</comment>
<dbReference type="GO" id="GO:0000166">
    <property type="term" value="F:nucleotide binding"/>
    <property type="evidence" value="ECO:0007669"/>
    <property type="project" value="UniProtKB-KW"/>
</dbReference>
<evidence type="ECO:0000256" key="5">
    <source>
        <dbReference type="ARBA" id="ARBA00022801"/>
    </source>
</evidence>
<dbReference type="GO" id="GO:0036220">
    <property type="term" value="F:ITP diphosphatase activity"/>
    <property type="evidence" value="ECO:0007669"/>
    <property type="project" value="UniProtKB-UniRule"/>
</dbReference>
<evidence type="ECO:0000256" key="7">
    <source>
        <dbReference type="ARBA" id="ARBA00023080"/>
    </source>
</evidence>
<dbReference type="Gene3D" id="3.90.950.10">
    <property type="match status" value="1"/>
</dbReference>
<evidence type="ECO:0000256" key="2">
    <source>
        <dbReference type="ARBA" id="ARBA00011738"/>
    </source>
</evidence>
<dbReference type="Proteomes" id="UP000034723">
    <property type="component" value="Chromosome"/>
</dbReference>
<dbReference type="SUPFAM" id="SSF52972">
    <property type="entry name" value="ITPase-like"/>
    <property type="match status" value="1"/>
</dbReference>
<evidence type="ECO:0000256" key="6">
    <source>
        <dbReference type="ARBA" id="ARBA00022842"/>
    </source>
</evidence>
<feature type="binding site" evidence="10">
    <location>
        <begin position="9"/>
        <end position="14"/>
    </location>
    <ligand>
        <name>substrate</name>
    </ligand>
</feature>
<evidence type="ECO:0000256" key="10">
    <source>
        <dbReference type="HAMAP-Rule" id="MF_01405"/>
    </source>
</evidence>
<dbReference type="GO" id="GO:0017111">
    <property type="term" value="F:ribonucleoside triphosphate phosphatase activity"/>
    <property type="evidence" value="ECO:0007669"/>
    <property type="project" value="InterPro"/>
</dbReference>
<protein>
    <recommendedName>
        <fullName evidence="10">dITP/XTP pyrophosphatase</fullName>
        <ecNumber evidence="10">3.6.1.66</ecNumber>
    </recommendedName>
    <alternativeName>
        <fullName evidence="10">Non-canonical purine NTP pyrophosphatase</fullName>
    </alternativeName>
    <alternativeName>
        <fullName evidence="10">Non-standard purine NTP pyrophosphatase</fullName>
    </alternativeName>
    <alternativeName>
        <fullName evidence="10">Nucleoside-triphosphate diphosphatase</fullName>
    </alternativeName>
    <alternativeName>
        <fullName evidence="10">Nucleoside-triphosphate pyrophosphatase</fullName>
        <shortName evidence="10">NTPase</shortName>
    </alternativeName>
</protein>
<dbReference type="Pfam" id="PF01725">
    <property type="entry name" value="Ham1p_like"/>
    <property type="match status" value="1"/>
</dbReference>
<accession>A0A0F7DBX6</accession>
<keyword evidence="7 10" id="KW-0546">Nucleotide metabolism</keyword>
<dbReference type="HOGENOM" id="CLU_082080_1_0_2"/>
<dbReference type="NCBIfam" id="TIGR00042">
    <property type="entry name" value="RdgB/HAM1 family non-canonical purine NTP pyrophosphatase"/>
    <property type="match status" value="1"/>
</dbReference>
<keyword evidence="6 10" id="KW-0460">Magnesium</keyword>
<dbReference type="GO" id="GO:0009117">
    <property type="term" value="P:nucleotide metabolic process"/>
    <property type="evidence" value="ECO:0007669"/>
    <property type="project" value="UniProtKB-KW"/>
</dbReference>
<dbReference type="EMBL" id="CP011267">
    <property type="protein sequence ID" value="AKG91856.1"/>
    <property type="molecule type" value="Genomic_DNA"/>
</dbReference>
<dbReference type="InterPro" id="IPR020922">
    <property type="entry name" value="dITP/XTP_pyrophosphatase"/>
</dbReference>
<feature type="binding site" evidence="10">
    <location>
        <position position="67"/>
    </location>
    <ligand>
        <name>Mg(2+)</name>
        <dbReference type="ChEBI" id="CHEBI:18420"/>
    </ligand>
</feature>
<evidence type="ECO:0000256" key="4">
    <source>
        <dbReference type="ARBA" id="ARBA00022741"/>
    </source>
</evidence>
<dbReference type="InterPro" id="IPR002637">
    <property type="entry name" value="RdgB/HAM1"/>
</dbReference>
<dbReference type="InParanoid" id="A0A0F7DBX6"/>
<comment type="catalytic activity">
    <reaction evidence="9 10">
        <text>XTP + H2O = XMP + diphosphate + H(+)</text>
        <dbReference type="Rhea" id="RHEA:28610"/>
        <dbReference type="ChEBI" id="CHEBI:15377"/>
        <dbReference type="ChEBI" id="CHEBI:15378"/>
        <dbReference type="ChEBI" id="CHEBI:33019"/>
        <dbReference type="ChEBI" id="CHEBI:57464"/>
        <dbReference type="ChEBI" id="CHEBI:61314"/>
        <dbReference type="EC" id="3.6.1.66"/>
    </reaction>
</comment>
<comment type="function">
    <text evidence="10">Pyrophosphatase that catalyzes the hydrolysis of nucleoside triphosphates to their monophosphate derivatives, with a high preference for the non-canonical purine nucleotides XTP (xanthosine triphosphate), dITP (deoxyinosine triphosphate) and ITP. Seems to function as a house-cleaning enzyme that removes non-canonical purine nucleotides from the nucleotide pool, thus preventing their incorporation into DNA/RNA and avoiding chromosomal lesions.</text>
</comment>
<keyword evidence="4 10" id="KW-0547">Nucleotide-binding</keyword>
<keyword evidence="13" id="KW-1185">Reference proteome</keyword>
<feature type="binding site" evidence="10">
    <location>
        <begin position="167"/>
        <end position="168"/>
    </location>
    <ligand>
        <name>substrate</name>
    </ligand>
</feature>
<dbReference type="GO" id="GO:0036222">
    <property type="term" value="F:XTP diphosphatase activity"/>
    <property type="evidence" value="ECO:0007669"/>
    <property type="project" value="UniProtKB-UniRule"/>
</dbReference>
<evidence type="ECO:0000256" key="3">
    <source>
        <dbReference type="ARBA" id="ARBA00022723"/>
    </source>
</evidence>
<feature type="binding site" evidence="10">
    <location>
        <position position="162"/>
    </location>
    <ligand>
        <name>substrate</name>
    </ligand>
</feature>
<dbReference type="PATRIC" id="fig|113653.22.peg.812"/>
<reference evidence="12 13" key="1">
    <citation type="submission" date="2015-04" db="EMBL/GenBank/DDBJ databases">
        <title>The complete genome sequence of the hyperthermophilic, obligate iron-reducing archaeon Geoglobus ahangari strain 234T.</title>
        <authorList>
            <person name="Manzella M.P."/>
            <person name="Holmes D.E."/>
            <person name="Rocheleau J.M."/>
            <person name="Chung A."/>
            <person name="Reguera G."/>
            <person name="Kashefi K."/>
        </authorList>
    </citation>
    <scope>NUCLEOTIDE SEQUENCE [LARGE SCALE GENOMIC DNA]</scope>
    <source>
        <strain evidence="12 13">234</strain>
    </source>
</reference>
<organism evidence="12 13">
    <name type="scientific">Geoglobus ahangari</name>
    <dbReference type="NCBI Taxonomy" id="113653"/>
    <lineage>
        <taxon>Archaea</taxon>
        <taxon>Methanobacteriati</taxon>
        <taxon>Methanobacteriota</taxon>
        <taxon>Archaeoglobi</taxon>
        <taxon>Archaeoglobales</taxon>
        <taxon>Archaeoglobaceae</taxon>
        <taxon>Geoglobus</taxon>
    </lineage>
</organism>
<dbReference type="GO" id="GO:0035870">
    <property type="term" value="F:dITP diphosphatase activity"/>
    <property type="evidence" value="ECO:0007669"/>
    <property type="project" value="UniProtKB-UniRule"/>
</dbReference>
<comment type="similarity">
    <text evidence="1 10 11">Belongs to the HAM1 NTPase family.</text>
</comment>
<evidence type="ECO:0000256" key="9">
    <source>
        <dbReference type="ARBA" id="ARBA00052017"/>
    </source>
</evidence>
<dbReference type="EC" id="3.6.1.66" evidence="10"/>